<dbReference type="Gene3D" id="3.30.70.100">
    <property type="match status" value="1"/>
</dbReference>
<dbReference type="InterPro" id="IPR010753">
    <property type="entry name" value="DUF1330"/>
</dbReference>
<dbReference type="SUPFAM" id="SSF54909">
    <property type="entry name" value="Dimeric alpha+beta barrel"/>
    <property type="match status" value="1"/>
</dbReference>
<gene>
    <name evidence="2" type="ORF">SAMN05421641_13022</name>
</gene>
<sequence length="98" mass="10915">MPKAYWIAHVTVDDPAAYEAYRQANAAVFARYGARFLVRGGPQEVVEGQMRPRTVVIEFADLETARACYHSPEYRAALALRQPCSIADLAIVEGWETA</sequence>
<reference evidence="2 3" key="1">
    <citation type="submission" date="2017-01" db="EMBL/GenBank/DDBJ databases">
        <authorList>
            <person name="Varghese N."/>
            <person name="Submissions S."/>
        </authorList>
    </citation>
    <scope>NUCLEOTIDE SEQUENCE [LARGE SCALE GENOMIC DNA]</scope>
    <source>
        <strain evidence="2 3">ATCC 700171</strain>
    </source>
</reference>
<name>A0A1N6Z1T1_9RHOB</name>
<dbReference type="InterPro" id="IPR011008">
    <property type="entry name" value="Dimeric_a/b-barrel"/>
</dbReference>
<proteinExistence type="predicted"/>
<evidence type="ECO:0000259" key="1">
    <source>
        <dbReference type="Pfam" id="PF07045"/>
    </source>
</evidence>
<dbReference type="PANTHER" id="PTHR41521">
    <property type="match status" value="1"/>
</dbReference>
<evidence type="ECO:0000313" key="2">
    <source>
        <dbReference type="EMBL" id="SIR20760.1"/>
    </source>
</evidence>
<dbReference type="EMBL" id="FTMK01000030">
    <property type="protein sequence ID" value="SIR20760.1"/>
    <property type="molecule type" value="Genomic_DNA"/>
</dbReference>
<evidence type="ECO:0000313" key="3">
    <source>
        <dbReference type="Proteomes" id="UP000323956"/>
    </source>
</evidence>
<dbReference type="Pfam" id="PF07045">
    <property type="entry name" value="DUF1330"/>
    <property type="match status" value="1"/>
</dbReference>
<dbReference type="AlphaFoldDB" id="A0A1N6Z1T1"/>
<dbReference type="OrthoDB" id="9806380at2"/>
<dbReference type="Proteomes" id="UP000323956">
    <property type="component" value="Unassembled WGS sequence"/>
</dbReference>
<feature type="domain" description="DUF1330" evidence="1">
    <location>
        <begin position="3"/>
        <end position="94"/>
    </location>
</feature>
<organism evidence="2 3">
    <name type="scientific">Paracoccus thiocyanatus</name>
    <dbReference type="NCBI Taxonomy" id="34006"/>
    <lineage>
        <taxon>Bacteria</taxon>
        <taxon>Pseudomonadati</taxon>
        <taxon>Pseudomonadota</taxon>
        <taxon>Alphaproteobacteria</taxon>
        <taxon>Rhodobacterales</taxon>
        <taxon>Paracoccaceae</taxon>
        <taxon>Paracoccus</taxon>
    </lineage>
</organism>
<protein>
    <submittedName>
        <fullName evidence="2">Uncharacterized conserved protein, DUF1330 family</fullName>
    </submittedName>
</protein>
<accession>A0A1N6Z1T1</accession>
<dbReference type="RefSeq" id="WP_149766656.1">
    <property type="nucleotide sequence ID" value="NZ_FTMK01000030.1"/>
</dbReference>
<dbReference type="PANTHER" id="PTHR41521:SF4">
    <property type="entry name" value="BLR0684 PROTEIN"/>
    <property type="match status" value="1"/>
</dbReference>